<dbReference type="Proteomes" id="UP000476030">
    <property type="component" value="Unassembled WGS sequence"/>
</dbReference>
<reference evidence="2 3" key="1">
    <citation type="submission" date="2019-12" db="EMBL/GenBank/DDBJ databases">
        <title>Snethiella sp. nov. sp. isolated from sea sand.</title>
        <authorList>
            <person name="Kim J."/>
            <person name="Jeong S.E."/>
            <person name="Jung H.S."/>
            <person name="Jeon C.O."/>
        </authorList>
    </citation>
    <scope>NUCLEOTIDE SEQUENCE [LARGE SCALE GENOMIC DNA]</scope>
    <source>
        <strain evidence="2 3">DP05</strain>
    </source>
</reference>
<gene>
    <name evidence="2" type="ORF">GQE98_06475</name>
</gene>
<evidence type="ECO:0000256" key="1">
    <source>
        <dbReference type="SAM" id="Phobius"/>
    </source>
</evidence>
<feature type="transmembrane region" description="Helical" evidence="1">
    <location>
        <begin position="63"/>
        <end position="93"/>
    </location>
</feature>
<comment type="caution">
    <text evidence="2">The sequence shown here is derived from an EMBL/GenBank/DDBJ whole genome shotgun (WGS) entry which is preliminary data.</text>
</comment>
<accession>A0A6L8W6D7</accession>
<evidence type="ECO:0000313" key="3">
    <source>
        <dbReference type="Proteomes" id="UP000476030"/>
    </source>
</evidence>
<keyword evidence="1" id="KW-1133">Transmembrane helix</keyword>
<sequence length="112" mass="11801">MILDHSLLIAFLAVGAYGLRLAGLIGGQAILRNERLKTLLDDLPGCLIVALVATSLADASPLTWIAAAFALVVAILTNNVVITMALGFTAIFGMQYFGMGGKKQSEKTFNFG</sequence>
<keyword evidence="1" id="KW-0812">Transmembrane</keyword>
<name>A0A6L8W6D7_9PROT</name>
<proteinExistence type="predicted"/>
<protein>
    <submittedName>
        <fullName evidence="2">Branched-chain amino acid transporter</fullName>
    </submittedName>
</protein>
<dbReference type="Pfam" id="PF05437">
    <property type="entry name" value="AzlD"/>
    <property type="match status" value="1"/>
</dbReference>
<evidence type="ECO:0000313" key="2">
    <source>
        <dbReference type="EMBL" id="MZR30279.1"/>
    </source>
</evidence>
<keyword evidence="3" id="KW-1185">Reference proteome</keyword>
<dbReference type="EMBL" id="WTUW01000002">
    <property type="protein sequence ID" value="MZR30279.1"/>
    <property type="molecule type" value="Genomic_DNA"/>
</dbReference>
<feature type="transmembrane region" description="Helical" evidence="1">
    <location>
        <begin position="39"/>
        <end position="57"/>
    </location>
</feature>
<keyword evidence="1" id="KW-0472">Membrane</keyword>
<dbReference type="AlphaFoldDB" id="A0A6L8W6D7"/>
<dbReference type="InterPro" id="IPR008407">
    <property type="entry name" value="Brnchd-chn_aa_trnsp_AzlD"/>
</dbReference>
<dbReference type="RefSeq" id="WP_161314876.1">
    <property type="nucleotide sequence ID" value="NZ_WTUW01000002.1"/>
</dbReference>
<organism evidence="2 3">
    <name type="scientific">Sneathiella litorea</name>
    <dbReference type="NCBI Taxonomy" id="2606216"/>
    <lineage>
        <taxon>Bacteria</taxon>
        <taxon>Pseudomonadati</taxon>
        <taxon>Pseudomonadota</taxon>
        <taxon>Alphaproteobacteria</taxon>
        <taxon>Sneathiellales</taxon>
        <taxon>Sneathiellaceae</taxon>
        <taxon>Sneathiella</taxon>
    </lineage>
</organism>
<feature type="transmembrane region" description="Helical" evidence="1">
    <location>
        <begin position="6"/>
        <end position="27"/>
    </location>
</feature>